<gene>
    <name evidence="1" type="ORF">NM688_g3193</name>
</gene>
<comment type="caution">
    <text evidence="1">The sequence shown here is derived from an EMBL/GenBank/DDBJ whole genome shotgun (WGS) entry which is preliminary data.</text>
</comment>
<accession>A0ACC1T6L7</accession>
<dbReference type="Proteomes" id="UP001148662">
    <property type="component" value="Unassembled WGS sequence"/>
</dbReference>
<protein>
    <submittedName>
        <fullName evidence="1">Uncharacterized protein</fullName>
    </submittedName>
</protein>
<organism evidence="1 2">
    <name type="scientific">Phlebia brevispora</name>
    <dbReference type="NCBI Taxonomy" id="194682"/>
    <lineage>
        <taxon>Eukaryota</taxon>
        <taxon>Fungi</taxon>
        <taxon>Dikarya</taxon>
        <taxon>Basidiomycota</taxon>
        <taxon>Agaricomycotina</taxon>
        <taxon>Agaricomycetes</taxon>
        <taxon>Polyporales</taxon>
        <taxon>Meruliaceae</taxon>
        <taxon>Phlebia</taxon>
    </lineage>
</organism>
<sequence length="256" mass="29398">MSNDGAWIHDVATGPAAKVVEKHREPQELIFYSGWFCPYVQRTWIALEEKGIPYQYKEVNPYKKEKHFLEINPKGLVPAIEYKGKALYESLILCEFLEDAYPSYGPNLLTTDPYAKAYIRIWLDFISKTIVPTNLRLTMAQDPAKQKEYLQEYNEALRTLMGKAKGPYFLGEEFSLVDVAIAPWILRDYVLSENRGYSREGVSPEWKAYCELLEKRPSVANTFSEKKYLQPIYNRYLSDTAQSAGAQALRAGKAIP</sequence>
<name>A0ACC1T6L7_9APHY</name>
<evidence type="ECO:0000313" key="1">
    <source>
        <dbReference type="EMBL" id="KAJ3554288.1"/>
    </source>
</evidence>
<dbReference type="EMBL" id="JANHOG010000445">
    <property type="protein sequence ID" value="KAJ3554288.1"/>
    <property type="molecule type" value="Genomic_DNA"/>
</dbReference>
<reference evidence="1" key="1">
    <citation type="submission" date="2022-07" db="EMBL/GenBank/DDBJ databases">
        <title>Genome Sequence of Phlebia brevispora.</title>
        <authorList>
            <person name="Buettner E."/>
        </authorList>
    </citation>
    <scope>NUCLEOTIDE SEQUENCE</scope>
    <source>
        <strain evidence="1">MPL23</strain>
    </source>
</reference>
<proteinExistence type="predicted"/>
<evidence type="ECO:0000313" key="2">
    <source>
        <dbReference type="Proteomes" id="UP001148662"/>
    </source>
</evidence>
<keyword evidence="2" id="KW-1185">Reference proteome</keyword>